<feature type="binding site" evidence="8">
    <location>
        <begin position="63"/>
        <end position="64"/>
    </location>
    <ligand>
        <name>substrate</name>
    </ligand>
</feature>
<dbReference type="GO" id="GO:0003991">
    <property type="term" value="F:acetylglutamate kinase activity"/>
    <property type="evidence" value="ECO:0007669"/>
    <property type="project" value="UniProtKB-UniRule"/>
</dbReference>
<reference evidence="10" key="2">
    <citation type="submission" date="2016-10" db="EMBL/GenBank/DDBJ databases">
        <authorList>
            <person name="de Groot N.N."/>
        </authorList>
    </citation>
    <scope>NUCLEOTIDE SEQUENCE</scope>
    <source>
        <strain evidence="10">C.0024</strain>
    </source>
</reference>
<keyword evidence="10" id="KW-0150">Chloroplast</keyword>
<accession>A0A1G4P0S5</accession>
<dbReference type="InterPro" id="IPR036393">
    <property type="entry name" value="AceGlu_kinase-like_sf"/>
</dbReference>
<sequence length="283" mass="31125">MNYSDNTTFLDYAKSLIQQLKYKTVLVKYGGAAMKDEKLTIQMVKNLIFLNDLGLRCIVVHGGGPNINDWLQKFSIKPQFKNGIRITDSITMEIVQMVLAGQVNKTLVTIFNKYNGNAVGLSGHDSNLIIADPIDKQDNNRVANVGSIDLRIINLLINNNYIPIIAPIGVSKQGLSYNINADLVAGALAEKLKVDVLIILTDTPGILKDHQNKATLYENLTPMEVCKLIEDGIIFGGMLPKVKSCLHALDNGVKVVKIIDGRIDNSLILSFIENTQVGTSILY</sequence>
<comment type="similarity">
    <text evidence="8">Belongs to the acetylglutamate kinase family. ArgB subfamily.</text>
</comment>
<dbReference type="PANTHER" id="PTHR23342">
    <property type="entry name" value="N-ACETYLGLUTAMATE SYNTHASE"/>
    <property type="match status" value="1"/>
</dbReference>
<dbReference type="FunFam" id="3.40.1160.10:FF:000004">
    <property type="entry name" value="Acetylglutamate kinase"/>
    <property type="match status" value="1"/>
</dbReference>
<evidence type="ECO:0000256" key="6">
    <source>
        <dbReference type="ARBA" id="ARBA00022777"/>
    </source>
</evidence>
<dbReference type="PANTHER" id="PTHR23342:SF0">
    <property type="entry name" value="N-ACETYLGLUTAMATE SYNTHASE, MITOCHONDRIAL"/>
    <property type="match status" value="1"/>
</dbReference>
<dbReference type="Gene3D" id="3.40.1160.10">
    <property type="entry name" value="Acetylglutamate kinase-like"/>
    <property type="match status" value="1"/>
</dbReference>
<feature type="domain" description="Aspartate/glutamate/uridylate kinase" evidence="9">
    <location>
        <begin position="23"/>
        <end position="259"/>
    </location>
</feature>
<evidence type="ECO:0000256" key="5">
    <source>
        <dbReference type="ARBA" id="ARBA00022741"/>
    </source>
</evidence>
<evidence type="ECO:0000256" key="7">
    <source>
        <dbReference type="ARBA" id="ARBA00022840"/>
    </source>
</evidence>
<feature type="binding site" evidence="8">
    <location>
        <position position="178"/>
    </location>
    <ligand>
        <name>substrate</name>
    </ligand>
</feature>
<dbReference type="InterPro" id="IPR004662">
    <property type="entry name" value="AcgluKinase_fam"/>
</dbReference>
<dbReference type="SUPFAM" id="SSF53633">
    <property type="entry name" value="Carbamate kinase-like"/>
    <property type="match status" value="1"/>
</dbReference>
<feature type="site" description="Transition state stabilizer" evidence="8">
    <location>
        <position position="28"/>
    </location>
</feature>
<dbReference type="GO" id="GO:0009507">
    <property type="term" value="C:chloroplast"/>
    <property type="evidence" value="ECO:0007669"/>
    <property type="project" value="UniProtKB-SubCell"/>
</dbReference>
<evidence type="ECO:0000313" key="10">
    <source>
        <dbReference type="EMBL" id="SCW24483.1"/>
    </source>
</evidence>
<dbReference type="AlphaFoldDB" id="A0A1G4P0S5"/>
<organism evidence="10">
    <name type="scientific">Trichogloeopsis pedicellata</name>
    <dbReference type="NCBI Taxonomy" id="1495610"/>
    <lineage>
        <taxon>Eukaryota</taxon>
        <taxon>Rhodophyta</taxon>
        <taxon>Florideophyceae</taxon>
        <taxon>Nemaliophycidae</taxon>
        <taxon>Nemaliales</taxon>
        <taxon>Liagoraceae</taxon>
        <taxon>Trichogloeopsis</taxon>
    </lineage>
</organism>
<evidence type="ECO:0000256" key="1">
    <source>
        <dbReference type="ARBA" id="ARBA00004828"/>
    </source>
</evidence>
<dbReference type="PRINTS" id="PR00474">
    <property type="entry name" value="GLU5KINASE"/>
</dbReference>
<feature type="site" description="Transition state stabilizer" evidence="8">
    <location>
        <position position="241"/>
    </location>
</feature>
<dbReference type="GO" id="GO:0005524">
    <property type="term" value="F:ATP binding"/>
    <property type="evidence" value="ECO:0007669"/>
    <property type="project" value="UniProtKB-UniRule"/>
</dbReference>
<proteinExistence type="inferred from homology"/>
<keyword evidence="5 8" id="KW-0547">Nucleotide-binding</keyword>
<dbReference type="UniPathway" id="UPA00068">
    <property type="reaction ID" value="UER00107"/>
</dbReference>
<comment type="pathway">
    <text evidence="1 8">Amino-acid biosynthesis; L-arginine biosynthesis; N(2)-acetyl-L-ornithine from L-glutamate: step 2/4.</text>
</comment>
<dbReference type="GeneID" id="30000432"/>
<dbReference type="InterPro" id="IPR001057">
    <property type="entry name" value="Glu/AcGlu_kinase"/>
</dbReference>
<gene>
    <name evidence="8 10" type="primary">argB</name>
    <name evidence="10" type="ORF">C00024_200</name>
</gene>
<keyword evidence="3 8" id="KW-0028">Amino-acid biosynthesis</keyword>
<dbReference type="EC" id="2.7.2.8" evidence="8"/>
<dbReference type="PIRSF" id="PIRSF000728">
    <property type="entry name" value="NAGK"/>
    <property type="match status" value="1"/>
</dbReference>
<evidence type="ECO:0000259" key="9">
    <source>
        <dbReference type="Pfam" id="PF00696"/>
    </source>
</evidence>
<evidence type="ECO:0000256" key="4">
    <source>
        <dbReference type="ARBA" id="ARBA00022679"/>
    </source>
</evidence>
<evidence type="ECO:0000256" key="8">
    <source>
        <dbReference type="HAMAP-Rule" id="MF_00082"/>
    </source>
</evidence>
<protein>
    <recommendedName>
        <fullName evidence="8">Acetylglutamate kinase</fullName>
        <ecNumber evidence="8">2.7.2.8</ecNumber>
    </recommendedName>
    <alternativeName>
        <fullName evidence="8">N-acetyl-L-glutamate 5-phosphotransferase</fullName>
    </alternativeName>
    <alternativeName>
        <fullName evidence="8">NAG kinase</fullName>
        <shortName evidence="8">NAGK</shortName>
    </alternativeName>
</protein>
<dbReference type="NCBIfam" id="TIGR00761">
    <property type="entry name" value="argB"/>
    <property type="match status" value="1"/>
</dbReference>
<dbReference type="HAMAP" id="MF_00082">
    <property type="entry name" value="ArgB"/>
    <property type="match status" value="1"/>
</dbReference>
<keyword evidence="6 8" id="KW-0418">Kinase</keyword>
<dbReference type="Pfam" id="PF00696">
    <property type="entry name" value="AA_kinase"/>
    <property type="match status" value="1"/>
</dbReference>
<keyword evidence="2 8" id="KW-0055">Arginine biosynthesis</keyword>
<geneLocation type="chloroplast" evidence="10"/>
<evidence type="ECO:0000256" key="2">
    <source>
        <dbReference type="ARBA" id="ARBA00022571"/>
    </source>
</evidence>
<dbReference type="InterPro" id="IPR001048">
    <property type="entry name" value="Asp/Glu/Uridylate_kinase"/>
</dbReference>
<reference evidence="10" key="1">
    <citation type="submission" date="2016-10" db="EMBL/GenBank/DDBJ databases">
        <title>Chloroplast genomes as a tool to resolve red algal phylogenies: a case study in the Nemaliales.</title>
        <authorList>
            <person name="Costa J.F."/>
            <person name="Lin S.M."/>
            <person name="Macaya E.C."/>
            <person name="Fernandez-Garcia C."/>
            <person name="Verbruggen H."/>
        </authorList>
    </citation>
    <scope>NUCLEOTIDE SEQUENCE</scope>
    <source>
        <strain evidence="10">C.0024</strain>
    </source>
</reference>
<name>A0A1G4P0S5_9FLOR</name>
<comment type="subcellular location">
    <subcellularLocation>
        <location evidence="8">Plastid</location>
        <location evidence="8">Chloroplast</location>
    </subcellularLocation>
</comment>
<dbReference type="GO" id="GO:0042450">
    <property type="term" value="P:L-arginine biosynthetic process via ornithine"/>
    <property type="evidence" value="ECO:0007669"/>
    <property type="project" value="UniProtKB-UniRule"/>
</dbReference>
<keyword evidence="10" id="KW-0934">Plastid</keyword>
<evidence type="ECO:0000256" key="3">
    <source>
        <dbReference type="ARBA" id="ARBA00022605"/>
    </source>
</evidence>
<comment type="catalytic activity">
    <reaction evidence="8">
        <text>N-acetyl-L-glutamate + ATP = N-acetyl-L-glutamyl 5-phosphate + ADP</text>
        <dbReference type="Rhea" id="RHEA:14629"/>
        <dbReference type="ChEBI" id="CHEBI:30616"/>
        <dbReference type="ChEBI" id="CHEBI:44337"/>
        <dbReference type="ChEBI" id="CHEBI:57936"/>
        <dbReference type="ChEBI" id="CHEBI:456216"/>
        <dbReference type="EC" id="2.7.2.8"/>
    </reaction>
</comment>
<dbReference type="RefSeq" id="YP_009315825.1">
    <property type="nucleotide sequence ID" value="NC_031668.1"/>
</dbReference>
<dbReference type="InterPro" id="IPR037528">
    <property type="entry name" value="ArgB"/>
</dbReference>
<feature type="binding site" evidence="8">
    <location>
        <position position="85"/>
    </location>
    <ligand>
        <name>substrate</name>
    </ligand>
</feature>
<comment type="function">
    <text evidence="8">Catalyzes the ATP-dependent phosphorylation of N-acetyl-L-glutamate.</text>
</comment>
<keyword evidence="4 8" id="KW-0808">Transferase</keyword>
<dbReference type="EMBL" id="LT622878">
    <property type="protein sequence ID" value="SCW24483.1"/>
    <property type="molecule type" value="Genomic_DNA"/>
</dbReference>
<keyword evidence="7 8" id="KW-0067">ATP-binding</keyword>